<dbReference type="PRINTS" id="PR01840">
    <property type="entry name" value="TATCFAMILY"/>
</dbReference>
<comment type="subcellular location">
    <subcellularLocation>
        <location evidence="5">Cell membrane</location>
        <topology evidence="5">Multi-pass membrane protein</topology>
    </subcellularLocation>
    <subcellularLocation>
        <location evidence="1">Membrane</location>
        <topology evidence="1">Multi-pass membrane protein</topology>
    </subcellularLocation>
</comment>
<proteinExistence type="inferred from homology"/>
<gene>
    <name evidence="5 6" type="primary">tatC</name>
    <name evidence="6" type="ORF">H1191_14875</name>
</gene>
<accession>A0A7W1WT43</accession>
<dbReference type="PANTHER" id="PTHR30371:SF4">
    <property type="entry name" value="SEC-INDEPENDENT PROTEIN TRANSLOCASE PROTEIN TATCD"/>
    <property type="match status" value="1"/>
</dbReference>
<comment type="caution">
    <text evidence="6">The sequence shown here is derived from an EMBL/GenBank/DDBJ whole genome shotgun (WGS) entry which is preliminary data.</text>
</comment>
<keyword evidence="5" id="KW-1003">Cell membrane</keyword>
<feature type="transmembrane region" description="Helical" evidence="5">
    <location>
        <begin position="154"/>
        <end position="180"/>
    </location>
</feature>
<comment type="subunit">
    <text evidence="5">Forms a complex with TatA.</text>
</comment>
<dbReference type="GO" id="GO:0009977">
    <property type="term" value="F:proton motive force dependent protein transmembrane transporter activity"/>
    <property type="evidence" value="ECO:0007669"/>
    <property type="project" value="TreeGrafter"/>
</dbReference>
<evidence type="ECO:0000256" key="3">
    <source>
        <dbReference type="ARBA" id="ARBA00022989"/>
    </source>
</evidence>
<keyword evidence="5" id="KW-0811">Translocation</keyword>
<dbReference type="GO" id="GO:0033281">
    <property type="term" value="C:TAT protein transport complex"/>
    <property type="evidence" value="ECO:0007669"/>
    <property type="project" value="UniProtKB-UniRule"/>
</dbReference>
<keyword evidence="3 5" id="KW-1133">Transmembrane helix</keyword>
<dbReference type="InterPro" id="IPR002033">
    <property type="entry name" value="TatC"/>
</dbReference>
<evidence type="ECO:0000313" key="6">
    <source>
        <dbReference type="EMBL" id="MBA4495580.1"/>
    </source>
</evidence>
<dbReference type="PANTHER" id="PTHR30371">
    <property type="entry name" value="SEC-INDEPENDENT PROTEIN TRANSLOCASE PROTEIN TATC"/>
    <property type="match status" value="1"/>
</dbReference>
<dbReference type="GO" id="GO:0043953">
    <property type="term" value="P:protein transport by the Tat complex"/>
    <property type="evidence" value="ECO:0007669"/>
    <property type="project" value="UniProtKB-UniRule"/>
</dbReference>
<comment type="function">
    <text evidence="5">Part of the twin-arginine translocation (Tat) system that transports large folded proteins containing a characteristic twin-arginine motif in their signal peptide across membranes.</text>
</comment>
<evidence type="ECO:0000256" key="1">
    <source>
        <dbReference type="ARBA" id="ARBA00004141"/>
    </source>
</evidence>
<evidence type="ECO:0000256" key="4">
    <source>
        <dbReference type="ARBA" id="ARBA00023136"/>
    </source>
</evidence>
<name>A0A7W1WT43_9BACL</name>
<dbReference type="RefSeq" id="WP_181753170.1">
    <property type="nucleotide sequence ID" value="NZ_JACEIQ010000016.1"/>
</dbReference>
<keyword evidence="4 5" id="KW-0472">Membrane</keyword>
<protein>
    <recommendedName>
        <fullName evidence="5">Sec-independent protein translocase protein TatC</fullName>
    </recommendedName>
</protein>
<feature type="transmembrane region" description="Helical" evidence="5">
    <location>
        <begin position="66"/>
        <end position="88"/>
    </location>
</feature>
<dbReference type="Proteomes" id="UP000535491">
    <property type="component" value="Unassembled WGS sequence"/>
</dbReference>
<organism evidence="6 7">
    <name type="scientific">Paenactinomyces guangxiensis</name>
    <dbReference type="NCBI Taxonomy" id="1490290"/>
    <lineage>
        <taxon>Bacteria</taxon>
        <taxon>Bacillati</taxon>
        <taxon>Bacillota</taxon>
        <taxon>Bacilli</taxon>
        <taxon>Bacillales</taxon>
        <taxon>Thermoactinomycetaceae</taxon>
        <taxon>Paenactinomyces</taxon>
    </lineage>
</organism>
<feature type="transmembrane region" description="Helical" evidence="5">
    <location>
        <begin position="216"/>
        <end position="234"/>
    </location>
</feature>
<comment type="similarity">
    <text evidence="5">Belongs to the TatC family.</text>
</comment>
<evidence type="ECO:0000313" key="7">
    <source>
        <dbReference type="Proteomes" id="UP000535491"/>
    </source>
</evidence>
<keyword evidence="7" id="KW-1185">Reference proteome</keyword>
<keyword evidence="2 5" id="KW-0812">Transmembrane</keyword>
<sequence length="244" mass="28226">MNDDNMQPLTEHLSELRRRIIWVLLFFVATLIVSFIFSQDIFYWIKAGAFKDFKIHAFGPGDSLKIYMQISFILSFIFTSPVILYHIWQFVRPGLRPREQRAALSYIPMAVVLFLAGLSFGYFVIFPYLIQFTEGLNEQFGLGEMYGVYQSFSFLFNIIFPLGLIFELPVVVLFLTRIRLISPGILMKARRVAYLVIVIIAAVITPPQIISNILVALPMVLLYEISIALSAWVYRRMEQEEAMQ</sequence>
<feature type="transmembrane region" description="Helical" evidence="5">
    <location>
        <begin position="192"/>
        <end position="210"/>
    </location>
</feature>
<dbReference type="AlphaFoldDB" id="A0A7W1WT43"/>
<dbReference type="Pfam" id="PF00902">
    <property type="entry name" value="TatC"/>
    <property type="match status" value="1"/>
</dbReference>
<evidence type="ECO:0000256" key="2">
    <source>
        <dbReference type="ARBA" id="ARBA00022692"/>
    </source>
</evidence>
<dbReference type="NCBIfam" id="TIGR00945">
    <property type="entry name" value="tatC"/>
    <property type="match status" value="1"/>
</dbReference>
<reference evidence="6 7" key="1">
    <citation type="submission" date="2020-07" db="EMBL/GenBank/DDBJ databases">
        <authorList>
            <person name="Feng H."/>
        </authorList>
    </citation>
    <scope>NUCLEOTIDE SEQUENCE [LARGE SCALE GENOMIC DNA]</scope>
    <source>
        <strain evidence="7">s-10</strain>
    </source>
</reference>
<dbReference type="EMBL" id="JACEIQ010000016">
    <property type="protein sequence ID" value="MBA4495580.1"/>
    <property type="molecule type" value="Genomic_DNA"/>
</dbReference>
<keyword evidence="5" id="KW-0813">Transport</keyword>
<feature type="transmembrane region" description="Helical" evidence="5">
    <location>
        <begin position="20"/>
        <end position="46"/>
    </location>
</feature>
<feature type="transmembrane region" description="Helical" evidence="5">
    <location>
        <begin position="109"/>
        <end position="130"/>
    </location>
</feature>
<dbReference type="HAMAP" id="MF_00902">
    <property type="entry name" value="TatC"/>
    <property type="match status" value="1"/>
</dbReference>
<dbReference type="GO" id="GO:0065002">
    <property type="term" value="P:intracellular protein transmembrane transport"/>
    <property type="evidence" value="ECO:0007669"/>
    <property type="project" value="TreeGrafter"/>
</dbReference>
<evidence type="ECO:0000256" key="5">
    <source>
        <dbReference type="HAMAP-Rule" id="MF_00902"/>
    </source>
</evidence>
<keyword evidence="5" id="KW-0653">Protein transport</keyword>